<evidence type="ECO:0000313" key="5">
    <source>
        <dbReference type="EMBL" id="NMF94736.1"/>
    </source>
</evidence>
<name>A0ABX1N627_9RHOO</name>
<proteinExistence type="predicted"/>
<feature type="domain" description="Outer membrane protein assembly factor BamE" evidence="4">
    <location>
        <begin position="86"/>
        <end position="153"/>
    </location>
</feature>
<evidence type="ECO:0000256" key="1">
    <source>
        <dbReference type="ARBA" id="ARBA00022729"/>
    </source>
</evidence>
<dbReference type="Gene3D" id="3.30.1450.10">
    <property type="match status" value="1"/>
</dbReference>
<feature type="signal peptide" evidence="3">
    <location>
        <begin position="1"/>
        <end position="19"/>
    </location>
</feature>
<dbReference type="InterPro" id="IPR007450">
    <property type="entry name" value="BamE_dom"/>
</dbReference>
<keyword evidence="2" id="KW-0472">Membrane</keyword>
<protein>
    <submittedName>
        <fullName evidence="5">Outer membrane protein assembly factor BamE</fullName>
    </submittedName>
</protein>
<keyword evidence="6" id="KW-1185">Reference proteome</keyword>
<feature type="chain" id="PRO_5046011018" evidence="3">
    <location>
        <begin position="20"/>
        <end position="163"/>
    </location>
</feature>
<dbReference type="EMBL" id="WTVH01000036">
    <property type="protein sequence ID" value="NMF94736.1"/>
    <property type="molecule type" value="Genomic_DNA"/>
</dbReference>
<dbReference type="Proteomes" id="UP000601990">
    <property type="component" value="Unassembled WGS sequence"/>
</dbReference>
<evidence type="ECO:0000259" key="4">
    <source>
        <dbReference type="Pfam" id="PF04355"/>
    </source>
</evidence>
<dbReference type="InterPro" id="IPR037873">
    <property type="entry name" value="BamE-like"/>
</dbReference>
<keyword evidence="1 3" id="KW-0732">Signal</keyword>
<comment type="caution">
    <text evidence="5">The sequence shown here is derived from an EMBL/GenBank/DDBJ whole genome shotgun (WGS) entry which is preliminary data.</text>
</comment>
<organism evidence="5 6">
    <name type="scientific">Aromatoleum buckelii</name>
    <dbReference type="NCBI Taxonomy" id="200254"/>
    <lineage>
        <taxon>Bacteria</taxon>
        <taxon>Pseudomonadati</taxon>
        <taxon>Pseudomonadota</taxon>
        <taxon>Betaproteobacteria</taxon>
        <taxon>Rhodocyclales</taxon>
        <taxon>Rhodocyclaceae</taxon>
        <taxon>Aromatoleum</taxon>
    </lineage>
</organism>
<evidence type="ECO:0000256" key="3">
    <source>
        <dbReference type="SAM" id="SignalP"/>
    </source>
</evidence>
<sequence length="163" mass="18468">MKRLLLLLCSVLAAIGLPACDYFNLQELKPGVSTAMDVRDRFGPPGMEWKNDDGSVTWEYSRQPEGTKCYMITIGRDNVLRSVDQVLNETGFARIQRGMTGDEVRRVLGKPASRQYFELSKETVWNWRIEPPPPSSDATFFTVHFNSDGRVAKTSRNTEYRGG</sequence>
<dbReference type="Pfam" id="PF04355">
    <property type="entry name" value="BamE"/>
    <property type="match status" value="1"/>
</dbReference>
<reference evidence="5" key="1">
    <citation type="submission" date="2019-12" db="EMBL/GenBank/DDBJ databases">
        <title>Comparative genomics gives insights into the taxonomy of the Azoarcus-Aromatoleum group and reveals separate origins of nif in the plant-associated Azoarcus and non-plant-associated Aromatoleum sub-groups.</title>
        <authorList>
            <person name="Lafos M."/>
            <person name="Maluk M."/>
            <person name="Batista M."/>
            <person name="Junghare M."/>
            <person name="Carmona M."/>
            <person name="Faoro H."/>
            <person name="Cruz L.M."/>
            <person name="Battistoni F."/>
            <person name="De Souza E."/>
            <person name="Pedrosa F."/>
            <person name="Chen W.-M."/>
            <person name="Poole P.S."/>
            <person name="Dixon R.A."/>
            <person name="James E.K."/>
        </authorList>
    </citation>
    <scope>NUCLEOTIDE SEQUENCE</scope>
    <source>
        <strain evidence="5">U120</strain>
    </source>
</reference>
<dbReference type="RefSeq" id="WP_169199957.1">
    <property type="nucleotide sequence ID" value="NZ_WTVH02000008.1"/>
</dbReference>
<accession>A0ABX1N627</accession>
<evidence type="ECO:0000313" key="6">
    <source>
        <dbReference type="Proteomes" id="UP000601990"/>
    </source>
</evidence>
<evidence type="ECO:0000256" key="2">
    <source>
        <dbReference type="ARBA" id="ARBA00023136"/>
    </source>
</evidence>
<gene>
    <name evidence="5" type="primary">bamE</name>
    <name evidence="5" type="ORF">GO608_15570</name>
</gene>